<dbReference type="InterPro" id="IPR008969">
    <property type="entry name" value="CarboxyPept-like_regulatory"/>
</dbReference>
<dbReference type="SUPFAM" id="SSF49464">
    <property type="entry name" value="Carboxypeptidase regulatory domain-like"/>
    <property type="match status" value="1"/>
</dbReference>
<keyword evidence="5 9" id="KW-0732">Signal</keyword>
<dbReference type="InterPro" id="IPR023996">
    <property type="entry name" value="TonB-dep_OMP_SusC/RagA"/>
</dbReference>
<feature type="signal peptide" evidence="9">
    <location>
        <begin position="1"/>
        <end position="20"/>
    </location>
</feature>
<sequence>MKLIKLILFLLFLSTIETFAQKSISGKVVDSKGEPLPGVNISIKGTQTGTVTNHEGGYTLTNVKQTDILVFSYIGFKAIEKLVLDQQNINVVLVMDDVKLGEVVVIGYDVVKKEDLTGAVSVVDPADLAVTATANFDQALAGRVAGVDVTSNDGTPGSALNIVIRGGNSITGDNSPLYVVDGVPLEDFDPSSINTRDIKSFDILKDASATAIYGSRGANGVVVITTVGGRTDGKTDININSSTWFQTIPNRLDVLTPYEYVQYQEKLAYANDGYVPGFNVDMFTRRWIDSDLYRDVKGTNWQDEIFRTAQTNNHSISLKGGNQKTSLFYSGNYLNQEGTLISTGFRKINNRLKITHKPINNLELNGQVEYSNINNTGLQVAGSQWTSVIRDAVSFRPVQPWNYNPAEEEEMLNEIMTEDPYLYDPVKTLQNIERKRKNDLLSGTLGLNYKFLKKFELSMTGNYRASMYETTLFYNKETQEAARSNRGINGQIQNERTDIFSSSNILRFKDKKGKHDYGVLGGFETQFRDFKFSQLRNTNLPTDQFGIYNLGIATTATIAQSRYSQSALLSFFGRINYNYDSRYLATINFRTDGSSKFAKNNRWGYFPSFALAWRVSQEDFLKSVNAITDMKLRAGWGLTGNNRIGDFDAYNLFTINSSSGYVLGETQSYSPGAYQSNMAVPDLRWETTEQSNFGLDLELLKKFNITVDYYRKNTRDLLLNADMALSTGFDRVRQNVGSVSNRGVEFSLTSHNIRNRNFRWTTNFNMTFNKTKTLKLNSGQNFILTDPSYSSQFMQTEYQYITQVGQPVGMMYGLIFDGIYQVDDFTVAGDGSYQLKPGIPSYEVVMRPGMVKFKDTNGDGVINQDDRTIIGNPHPKHIGGLNNNFRYKSFDFQFLLQWAYDFDILNGNQSEMGNIYLSGRNGLKSLNDIWTPTNTDTDIGGMRFDGKNLVTPYGYKLDTRHINDGSYLRLKTVVLGYNLPAKFLNKINVKRCRLSLSAQNLYTWTKYKGYDPDVSVGRYGALTPRLDYSAYPQSFTLSGGIDFTF</sequence>
<proteinExistence type="inferred from homology"/>
<evidence type="ECO:0000256" key="7">
    <source>
        <dbReference type="ARBA" id="ARBA00023237"/>
    </source>
</evidence>
<dbReference type="NCBIfam" id="TIGR04057">
    <property type="entry name" value="SusC_RagA_signa"/>
    <property type="match status" value="1"/>
</dbReference>
<organism evidence="11 12">
    <name type="scientific">Pseudopedobacter beijingensis</name>
    <dbReference type="NCBI Taxonomy" id="1207056"/>
    <lineage>
        <taxon>Bacteria</taxon>
        <taxon>Pseudomonadati</taxon>
        <taxon>Bacteroidota</taxon>
        <taxon>Sphingobacteriia</taxon>
        <taxon>Sphingobacteriales</taxon>
        <taxon>Sphingobacteriaceae</taxon>
        <taxon>Pseudopedobacter</taxon>
    </lineage>
</organism>
<keyword evidence="6 8" id="KW-0472">Membrane</keyword>
<dbReference type="Pfam" id="PF13715">
    <property type="entry name" value="CarbopepD_reg_2"/>
    <property type="match status" value="1"/>
</dbReference>
<dbReference type="NCBIfam" id="TIGR04056">
    <property type="entry name" value="OMP_RagA_SusC"/>
    <property type="match status" value="1"/>
</dbReference>
<dbReference type="EMBL" id="JBHUDG010000005">
    <property type="protein sequence ID" value="MFD1629572.1"/>
    <property type="molecule type" value="Genomic_DNA"/>
</dbReference>
<evidence type="ECO:0000256" key="8">
    <source>
        <dbReference type="PROSITE-ProRule" id="PRU01360"/>
    </source>
</evidence>
<evidence type="ECO:0000256" key="5">
    <source>
        <dbReference type="ARBA" id="ARBA00022729"/>
    </source>
</evidence>
<dbReference type="Gene3D" id="2.170.130.10">
    <property type="entry name" value="TonB-dependent receptor, plug domain"/>
    <property type="match status" value="1"/>
</dbReference>
<evidence type="ECO:0000256" key="2">
    <source>
        <dbReference type="ARBA" id="ARBA00022448"/>
    </source>
</evidence>
<keyword evidence="7 8" id="KW-0998">Cell outer membrane</keyword>
<evidence type="ECO:0000259" key="10">
    <source>
        <dbReference type="Pfam" id="PF07715"/>
    </source>
</evidence>
<evidence type="ECO:0000256" key="1">
    <source>
        <dbReference type="ARBA" id="ARBA00004571"/>
    </source>
</evidence>
<dbReference type="InterPro" id="IPR039426">
    <property type="entry name" value="TonB-dep_rcpt-like"/>
</dbReference>
<evidence type="ECO:0000313" key="12">
    <source>
        <dbReference type="Proteomes" id="UP001597118"/>
    </source>
</evidence>
<dbReference type="SUPFAM" id="SSF56935">
    <property type="entry name" value="Porins"/>
    <property type="match status" value="1"/>
</dbReference>
<dbReference type="PROSITE" id="PS52016">
    <property type="entry name" value="TONB_DEPENDENT_REC_3"/>
    <property type="match status" value="1"/>
</dbReference>
<feature type="chain" id="PRO_5046558471" evidence="9">
    <location>
        <begin position="21"/>
        <end position="1045"/>
    </location>
</feature>
<dbReference type="InterPro" id="IPR012910">
    <property type="entry name" value="Plug_dom"/>
</dbReference>
<dbReference type="Pfam" id="PF07715">
    <property type="entry name" value="Plug"/>
    <property type="match status" value="1"/>
</dbReference>
<keyword evidence="12" id="KW-1185">Reference proteome</keyword>
<keyword evidence="4 8" id="KW-0812">Transmembrane</keyword>
<dbReference type="RefSeq" id="WP_379661953.1">
    <property type="nucleotide sequence ID" value="NZ_JBHUDG010000005.1"/>
</dbReference>
<evidence type="ECO:0000256" key="4">
    <source>
        <dbReference type="ARBA" id="ARBA00022692"/>
    </source>
</evidence>
<dbReference type="InterPro" id="IPR037066">
    <property type="entry name" value="Plug_dom_sf"/>
</dbReference>
<comment type="caution">
    <text evidence="11">The sequence shown here is derived from an EMBL/GenBank/DDBJ whole genome shotgun (WGS) entry which is preliminary data.</text>
</comment>
<comment type="subcellular location">
    <subcellularLocation>
        <location evidence="1 8">Cell outer membrane</location>
        <topology evidence="1 8">Multi-pass membrane protein</topology>
    </subcellularLocation>
</comment>
<keyword evidence="2 8" id="KW-0813">Transport</keyword>
<evidence type="ECO:0000256" key="6">
    <source>
        <dbReference type="ARBA" id="ARBA00023136"/>
    </source>
</evidence>
<dbReference type="Gene3D" id="2.40.170.20">
    <property type="entry name" value="TonB-dependent receptor, beta-barrel domain"/>
    <property type="match status" value="1"/>
</dbReference>
<comment type="similarity">
    <text evidence="8">Belongs to the TonB-dependent receptor family.</text>
</comment>
<dbReference type="Gene3D" id="2.60.40.1120">
    <property type="entry name" value="Carboxypeptidase-like, regulatory domain"/>
    <property type="match status" value="1"/>
</dbReference>
<dbReference type="Proteomes" id="UP001597118">
    <property type="component" value="Unassembled WGS sequence"/>
</dbReference>
<reference evidence="12" key="1">
    <citation type="journal article" date="2019" name="Int. J. Syst. Evol. Microbiol.">
        <title>The Global Catalogue of Microorganisms (GCM) 10K type strain sequencing project: providing services to taxonomists for standard genome sequencing and annotation.</title>
        <authorList>
            <consortium name="The Broad Institute Genomics Platform"/>
            <consortium name="The Broad Institute Genome Sequencing Center for Infectious Disease"/>
            <person name="Wu L."/>
            <person name="Ma J."/>
        </authorList>
    </citation>
    <scope>NUCLEOTIDE SEQUENCE [LARGE SCALE GENOMIC DNA]</scope>
    <source>
        <strain evidence="12">CCUG 53762</strain>
    </source>
</reference>
<evidence type="ECO:0000256" key="9">
    <source>
        <dbReference type="SAM" id="SignalP"/>
    </source>
</evidence>
<keyword evidence="3 8" id="KW-1134">Transmembrane beta strand</keyword>
<dbReference type="PANTHER" id="PTHR30069:SF29">
    <property type="entry name" value="HEMOGLOBIN AND HEMOGLOBIN-HAPTOGLOBIN-BINDING PROTEIN 1-RELATED"/>
    <property type="match status" value="1"/>
</dbReference>
<feature type="domain" description="TonB-dependent receptor plug" evidence="10">
    <location>
        <begin position="113"/>
        <end position="221"/>
    </location>
</feature>
<name>A0ABW4ICA8_9SPHI</name>
<dbReference type="InterPro" id="IPR036942">
    <property type="entry name" value="Beta-barrel_TonB_sf"/>
</dbReference>
<protein>
    <submittedName>
        <fullName evidence="11">SusC/RagA family TonB-linked outer membrane protein</fullName>
    </submittedName>
</protein>
<gene>
    <name evidence="11" type="ORF">ACFSAH_06775</name>
</gene>
<evidence type="ECO:0000256" key="3">
    <source>
        <dbReference type="ARBA" id="ARBA00022452"/>
    </source>
</evidence>
<dbReference type="PANTHER" id="PTHR30069">
    <property type="entry name" value="TONB-DEPENDENT OUTER MEMBRANE RECEPTOR"/>
    <property type="match status" value="1"/>
</dbReference>
<dbReference type="InterPro" id="IPR023997">
    <property type="entry name" value="TonB-dep_OMP_SusC/RagA_CS"/>
</dbReference>
<evidence type="ECO:0000313" key="11">
    <source>
        <dbReference type="EMBL" id="MFD1629572.1"/>
    </source>
</evidence>
<accession>A0ABW4ICA8</accession>